<evidence type="ECO:0000259" key="2">
    <source>
        <dbReference type="Pfam" id="PF02492"/>
    </source>
</evidence>
<dbReference type="GeneID" id="20227502"/>
<dbReference type="PANTHER" id="PTHR43603:SF1">
    <property type="entry name" value="ZINC-REGULATED GTPASE METALLOPROTEIN ACTIVATOR 1"/>
    <property type="match status" value="1"/>
</dbReference>
<organism evidence="4">
    <name type="scientific">Aureococcus anophagefferens</name>
    <name type="common">Harmful bloom alga</name>
    <dbReference type="NCBI Taxonomy" id="44056"/>
    <lineage>
        <taxon>Eukaryota</taxon>
        <taxon>Sar</taxon>
        <taxon>Stramenopiles</taxon>
        <taxon>Ochrophyta</taxon>
        <taxon>Pelagophyceae</taxon>
        <taxon>Pelagomonadales</taxon>
        <taxon>Pelagomonadaceae</taxon>
        <taxon>Aureococcus</taxon>
    </lineage>
</organism>
<evidence type="ECO:0000313" key="3">
    <source>
        <dbReference type="EMBL" id="EGB01856.1"/>
    </source>
</evidence>
<feature type="signal peptide" evidence="1">
    <location>
        <begin position="1"/>
        <end position="19"/>
    </location>
</feature>
<dbReference type="InterPro" id="IPR003495">
    <property type="entry name" value="CobW/HypB/UreG_nucleotide-bd"/>
</dbReference>
<dbReference type="InterPro" id="IPR027417">
    <property type="entry name" value="P-loop_NTPase"/>
</dbReference>
<proteinExistence type="predicted"/>
<feature type="domain" description="CobW/HypB/UreG nucleotide-binding" evidence="2">
    <location>
        <begin position="41"/>
        <end position="155"/>
    </location>
</feature>
<dbReference type="AlphaFoldDB" id="F0YSQ3"/>
<evidence type="ECO:0000256" key="1">
    <source>
        <dbReference type="SAM" id="SignalP"/>
    </source>
</evidence>
<keyword evidence="1" id="KW-0732">Signal</keyword>
<dbReference type="eggNOG" id="KOG2743">
    <property type="taxonomic scope" value="Eukaryota"/>
</dbReference>
<name>F0YSQ3_AURAN</name>
<dbReference type="PANTHER" id="PTHR43603">
    <property type="entry name" value="COBW DOMAIN-CONTAINING PROTEIN DDB_G0274527"/>
    <property type="match status" value="1"/>
</dbReference>
<gene>
    <name evidence="3" type="ORF">AURANDRAFT_69428</name>
</gene>
<feature type="non-terminal residue" evidence="3">
    <location>
        <position position="163"/>
    </location>
</feature>
<dbReference type="OrthoDB" id="272672at2759"/>
<accession>F0YSQ3</accession>
<reference evidence="3 4" key="1">
    <citation type="journal article" date="2011" name="Proc. Natl. Acad. Sci. U.S.A.">
        <title>Niche of harmful alga Aureococcus anophagefferens revealed through ecogenomics.</title>
        <authorList>
            <person name="Gobler C.J."/>
            <person name="Berry D.L."/>
            <person name="Dyhrman S.T."/>
            <person name="Wilhelm S.W."/>
            <person name="Salamov A."/>
            <person name="Lobanov A.V."/>
            <person name="Zhang Y."/>
            <person name="Collier J.L."/>
            <person name="Wurch L.L."/>
            <person name="Kustka A.B."/>
            <person name="Dill B.D."/>
            <person name="Shah M."/>
            <person name="VerBerkmoes N.C."/>
            <person name="Kuo A."/>
            <person name="Terry A."/>
            <person name="Pangilinan J."/>
            <person name="Lindquist E.A."/>
            <person name="Lucas S."/>
            <person name="Paulsen I.T."/>
            <person name="Hattenrath-Lehmann T.K."/>
            <person name="Talmage S.C."/>
            <person name="Walker E.A."/>
            <person name="Koch F."/>
            <person name="Burson A.M."/>
            <person name="Marcoval M.A."/>
            <person name="Tang Y.Z."/>
            <person name="Lecleir G.R."/>
            <person name="Coyne K.J."/>
            <person name="Berg G.M."/>
            <person name="Bertrand E.M."/>
            <person name="Saito M.A."/>
            <person name="Gladyshev V.N."/>
            <person name="Grigoriev I.V."/>
        </authorList>
    </citation>
    <scope>NUCLEOTIDE SEQUENCE [LARGE SCALE GENOMIC DNA]</scope>
    <source>
        <strain evidence="4">CCMP 1984</strain>
    </source>
</reference>
<dbReference type="InterPro" id="IPR051927">
    <property type="entry name" value="Zn_Chap_cDPG_Synth"/>
</dbReference>
<keyword evidence="4" id="KW-1185">Reference proteome</keyword>
<dbReference type="Proteomes" id="UP000002729">
    <property type="component" value="Unassembled WGS sequence"/>
</dbReference>
<protein>
    <recommendedName>
        <fullName evidence="2">CobW/HypB/UreG nucleotide-binding domain-containing protein</fullName>
    </recommendedName>
</protein>
<dbReference type="KEGG" id="aaf:AURANDRAFT_69428"/>
<dbReference type="Pfam" id="PF02492">
    <property type="entry name" value="cobW"/>
    <property type="match status" value="1"/>
</dbReference>
<dbReference type="RefSeq" id="XP_009043445.1">
    <property type="nucleotide sequence ID" value="XM_009045197.1"/>
</dbReference>
<evidence type="ECO:0000313" key="4">
    <source>
        <dbReference type="Proteomes" id="UP000002729"/>
    </source>
</evidence>
<dbReference type="SUPFAM" id="SSF52540">
    <property type="entry name" value="P-loop containing nucleoside triphosphate hydrolases"/>
    <property type="match status" value="1"/>
</dbReference>
<dbReference type="Gene3D" id="3.40.50.300">
    <property type="entry name" value="P-loop containing nucleotide triphosphate hydrolases"/>
    <property type="match status" value="1"/>
</dbReference>
<dbReference type="EMBL" id="GL834090">
    <property type="protein sequence ID" value="EGB01856.1"/>
    <property type="molecule type" value="Genomic_DNA"/>
</dbReference>
<feature type="chain" id="PRO_5003264855" description="CobW/HypB/UreG nucleotide-binding domain-containing protein" evidence="1">
    <location>
        <begin position="20"/>
        <end position="163"/>
    </location>
</feature>
<sequence length="163" mass="17103">MRVAAAPMFALLFPRAGTAFRALGRAQPRLRALASSAAMPPVTLLSGFLGAGKTQRKTSMLTGILDNRDDLRVAVVVNDVASVNVDGAVIRKELVGVDETEVELLELQNGCVCCGASALELAGNVKDLVQVGADRGKPFDHVVIEMSGVADPRAVQYNLEDGG</sequence>
<dbReference type="InParanoid" id="F0YSQ3"/>